<evidence type="ECO:0000313" key="17">
    <source>
        <dbReference type="EMBL" id="PQM36560.1"/>
    </source>
</evidence>
<name>A0A314UGV4_PRUYE</name>
<sequence length="308" mass="34067">MQVTEVNGEEVVCLIKNSATLSGPLYTLHVSQIRIDLPTLTDKDKEVISTWGVRNNIDFLSLSYTRHAEDVRHAREFLSKLGDLNQTQIFAKIENVEGLNHFDEILQEADGIILSRGNLGIDLPPEKIMVYLNELYSMMSAISNRSDAILLGAETLRGLYPVETISIVGKICAEAEKVFNQDLYFKRAVKYVGEPMTHLESIASSAVRAAIKVKASVIICFTSSGRAARLIAKYRPTMPVLSVVIPRVKTNQLRWKFSGAFEARQSLIVRGLFPMLADPRHPAESTGATNESILKVALDYGKSSGLVS</sequence>
<dbReference type="InterPro" id="IPR015813">
    <property type="entry name" value="Pyrv/PenolPyrv_kinase-like_dom"/>
</dbReference>
<dbReference type="GO" id="GO:0005524">
    <property type="term" value="F:ATP binding"/>
    <property type="evidence" value="ECO:0007669"/>
    <property type="project" value="UniProtKB-KW"/>
</dbReference>
<evidence type="ECO:0000256" key="11">
    <source>
        <dbReference type="ARBA" id="ARBA00023152"/>
    </source>
</evidence>
<evidence type="ECO:0000256" key="1">
    <source>
        <dbReference type="ARBA" id="ARBA00001958"/>
    </source>
</evidence>
<dbReference type="Proteomes" id="UP000250321">
    <property type="component" value="Unassembled WGS sequence"/>
</dbReference>
<dbReference type="GO" id="GO:0000287">
    <property type="term" value="F:magnesium ion binding"/>
    <property type="evidence" value="ECO:0007669"/>
    <property type="project" value="InterPro"/>
</dbReference>
<evidence type="ECO:0000256" key="7">
    <source>
        <dbReference type="ARBA" id="ARBA00022741"/>
    </source>
</evidence>
<dbReference type="InterPro" id="IPR015793">
    <property type="entry name" value="Pyrv_Knase_brl"/>
</dbReference>
<proteinExistence type="inferred from homology"/>
<dbReference type="InterPro" id="IPR001697">
    <property type="entry name" value="Pyr_Knase"/>
</dbReference>
<dbReference type="GO" id="GO:0004743">
    <property type="term" value="F:pyruvate kinase activity"/>
    <property type="evidence" value="ECO:0007669"/>
    <property type="project" value="UniProtKB-EC"/>
</dbReference>
<comment type="caution">
    <text evidence="17">The sequence shown here is derived from an EMBL/GenBank/DDBJ whole genome shotgun (WGS) entry which is preliminary data.</text>
</comment>
<dbReference type="InterPro" id="IPR036918">
    <property type="entry name" value="Pyrv_Knase_C_sf"/>
</dbReference>
<gene>
    <name evidence="17" type="ORF">Pyn_01024</name>
</gene>
<dbReference type="SUPFAM" id="SSF51621">
    <property type="entry name" value="Phosphoenolpyruvate/pyruvate domain"/>
    <property type="match status" value="1"/>
</dbReference>
<evidence type="ECO:0000256" key="6">
    <source>
        <dbReference type="ARBA" id="ARBA00022723"/>
    </source>
</evidence>
<dbReference type="AlphaFoldDB" id="A0A314UGV4"/>
<evidence type="ECO:0000313" key="18">
    <source>
        <dbReference type="Proteomes" id="UP000250321"/>
    </source>
</evidence>
<keyword evidence="8 14" id="KW-0418">Kinase</keyword>
<comment type="cofactor">
    <cofactor evidence="1">
        <name>K(+)</name>
        <dbReference type="ChEBI" id="CHEBI:29103"/>
    </cofactor>
</comment>
<dbReference type="PRINTS" id="PR01050">
    <property type="entry name" value="PYRUVTKNASE"/>
</dbReference>
<keyword evidence="5 14" id="KW-0808">Transferase</keyword>
<dbReference type="Gene3D" id="2.40.33.10">
    <property type="entry name" value="PK beta-barrel domain-like"/>
    <property type="match status" value="1"/>
</dbReference>
<dbReference type="STRING" id="2094558.A0A314UGV4"/>
<evidence type="ECO:0000256" key="14">
    <source>
        <dbReference type="RuleBase" id="RU000504"/>
    </source>
</evidence>
<dbReference type="Pfam" id="PF02887">
    <property type="entry name" value="PK_C"/>
    <property type="match status" value="1"/>
</dbReference>
<organism evidence="17 18">
    <name type="scientific">Prunus yedoensis var. nudiflora</name>
    <dbReference type="NCBI Taxonomy" id="2094558"/>
    <lineage>
        <taxon>Eukaryota</taxon>
        <taxon>Viridiplantae</taxon>
        <taxon>Streptophyta</taxon>
        <taxon>Embryophyta</taxon>
        <taxon>Tracheophyta</taxon>
        <taxon>Spermatophyta</taxon>
        <taxon>Magnoliopsida</taxon>
        <taxon>eudicotyledons</taxon>
        <taxon>Gunneridae</taxon>
        <taxon>Pentapetalae</taxon>
        <taxon>rosids</taxon>
        <taxon>fabids</taxon>
        <taxon>Rosales</taxon>
        <taxon>Rosaceae</taxon>
        <taxon>Amygdaloideae</taxon>
        <taxon>Amygdaleae</taxon>
        <taxon>Prunus</taxon>
    </lineage>
</organism>
<accession>A0A314UGV4</accession>
<dbReference type="GO" id="GO:0030955">
    <property type="term" value="F:potassium ion binding"/>
    <property type="evidence" value="ECO:0007669"/>
    <property type="project" value="InterPro"/>
</dbReference>
<dbReference type="InterPro" id="IPR015806">
    <property type="entry name" value="Pyrv_Knase_insert_dom_sf"/>
</dbReference>
<dbReference type="Gene3D" id="3.20.20.60">
    <property type="entry name" value="Phosphoenolpyruvate-binding domains"/>
    <property type="match status" value="1"/>
</dbReference>
<dbReference type="OrthoDB" id="108365at2759"/>
<dbReference type="InterPro" id="IPR015795">
    <property type="entry name" value="Pyrv_Knase_C"/>
</dbReference>
<dbReference type="InterPro" id="IPR040442">
    <property type="entry name" value="Pyrv_kinase-like_dom_sf"/>
</dbReference>
<keyword evidence="12 17" id="KW-0670">Pyruvate</keyword>
<dbReference type="Gene3D" id="3.40.1380.20">
    <property type="entry name" value="Pyruvate kinase, C-terminal domain"/>
    <property type="match status" value="1"/>
</dbReference>
<evidence type="ECO:0000256" key="2">
    <source>
        <dbReference type="ARBA" id="ARBA00004997"/>
    </source>
</evidence>
<evidence type="ECO:0000256" key="13">
    <source>
        <dbReference type="ARBA" id="ARBA00048152"/>
    </source>
</evidence>
<dbReference type="FunFam" id="3.40.1380.20:FF:000006">
    <property type="entry name" value="Pyruvate kinase"/>
    <property type="match status" value="1"/>
</dbReference>
<dbReference type="GO" id="GO:0016301">
    <property type="term" value="F:kinase activity"/>
    <property type="evidence" value="ECO:0007669"/>
    <property type="project" value="UniProtKB-KW"/>
</dbReference>
<dbReference type="PANTHER" id="PTHR11817">
    <property type="entry name" value="PYRUVATE KINASE"/>
    <property type="match status" value="1"/>
</dbReference>
<keyword evidence="9" id="KW-0067">ATP-binding</keyword>
<dbReference type="EC" id="2.7.1.40" evidence="4 14"/>
<dbReference type="UniPathway" id="UPA00109">
    <property type="reaction ID" value="UER00188"/>
</dbReference>
<evidence type="ECO:0000259" key="16">
    <source>
        <dbReference type="Pfam" id="PF02887"/>
    </source>
</evidence>
<comment type="catalytic activity">
    <reaction evidence="13 14">
        <text>pyruvate + ATP = phosphoenolpyruvate + ADP + H(+)</text>
        <dbReference type="Rhea" id="RHEA:18157"/>
        <dbReference type="ChEBI" id="CHEBI:15361"/>
        <dbReference type="ChEBI" id="CHEBI:15378"/>
        <dbReference type="ChEBI" id="CHEBI:30616"/>
        <dbReference type="ChEBI" id="CHEBI:58702"/>
        <dbReference type="ChEBI" id="CHEBI:456216"/>
        <dbReference type="EC" id="2.7.1.40"/>
    </reaction>
</comment>
<keyword evidence="7" id="KW-0547">Nucleotide-binding</keyword>
<feature type="domain" description="Pyruvate kinase C-terminal" evidence="16">
    <location>
        <begin position="200"/>
        <end position="306"/>
    </location>
</feature>
<evidence type="ECO:0000256" key="4">
    <source>
        <dbReference type="ARBA" id="ARBA00012142"/>
    </source>
</evidence>
<protein>
    <recommendedName>
        <fullName evidence="4 14">Pyruvate kinase</fullName>
        <ecNumber evidence="4 14">2.7.1.40</ecNumber>
    </recommendedName>
</protein>
<keyword evidence="18" id="KW-1185">Reference proteome</keyword>
<evidence type="ECO:0000256" key="3">
    <source>
        <dbReference type="ARBA" id="ARBA00008663"/>
    </source>
</evidence>
<evidence type="ECO:0000256" key="10">
    <source>
        <dbReference type="ARBA" id="ARBA00022842"/>
    </source>
</evidence>
<comment type="similarity">
    <text evidence="3 14">Belongs to the pyruvate kinase family.</text>
</comment>
<evidence type="ECO:0000259" key="15">
    <source>
        <dbReference type="Pfam" id="PF00224"/>
    </source>
</evidence>
<keyword evidence="11 14" id="KW-0324">Glycolysis</keyword>
<comment type="pathway">
    <text evidence="2 14">Carbohydrate degradation; glycolysis; pyruvate from D-glyceraldehyde 3-phosphate: step 5/5.</text>
</comment>
<reference evidence="17 18" key="1">
    <citation type="submission" date="2018-02" db="EMBL/GenBank/DDBJ databases">
        <title>Draft genome of wild Prunus yedoensis var. nudiflora.</title>
        <authorList>
            <person name="Baek S."/>
            <person name="Kim J.-H."/>
            <person name="Choi K."/>
            <person name="Kim G.-B."/>
            <person name="Cho A."/>
            <person name="Jang H."/>
            <person name="Shin C.-H."/>
            <person name="Yu H.-J."/>
            <person name="Mun J.-H."/>
        </authorList>
    </citation>
    <scope>NUCLEOTIDE SEQUENCE [LARGE SCALE GENOMIC DNA]</scope>
    <source>
        <strain evidence="18">cv. Jeju island</strain>
        <tissue evidence="17">Leaf</tissue>
    </source>
</reference>
<evidence type="ECO:0000256" key="8">
    <source>
        <dbReference type="ARBA" id="ARBA00022777"/>
    </source>
</evidence>
<dbReference type="Pfam" id="PF00224">
    <property type="entry name" value="PK"/>
    <property type="match status" value="1"/>
</dbReference>
<dbReference type="EMBL" id="PJQY01003542">
    <property type="protein sequence ID" value="PQM36560.1"/>
    <property type="molecule type" value="Genomic_DNA"/>
</dbReference>
<dbReference type="SUPFAM" id="SSF52935">
    <property type="entry name" value="PK C-terminal domain-like"/>
    <property type="match status" value="1"/>
</dbReference>
<evidence type="ECO:0000256" key="5">
    <source>
        <dbReference type="ARBA" id="ARBA00022679"/>
    </source>
</evidence>
<evidence type="ECO:0000256" key="9">
    <source>
        <dbReference type="ARBA" id="ARBA00022840"/>
    </source>
</evidence>
<keyword evidence="6" id="KW-0479">Metal-binding</keyword>
<feature type="domain" description="Pyruvate kinase barrel" evidence="15">
    <location>
        <begin position="2"/>
        <end position="137"/>
    </location>
</feature>
<keyword evidence="10 14" id="KW-0460">Magnesium</keyword>
<evidence type="ECO:0000256" key="12">
    <source>
        <dbReference type="ARBA" id="ARBA00023317"/>
    </source>
</evidence>